<dbReference type="AlphaFoldDB" id="A0A6J7KCM7"/>
<gene>
    <name evidence="1" type="ORF">UFOPK3789_00816</name>
</gene>
<protein>
    <submittedName>
        <fullName evidence="1">Unannotated protein</fullName>
    </submittedName>
</protein>
<accession>A0A6J7KCM7</accession>
<evidence type="ECO:0000313" key="1">
    <source>
        <dbReference type="EMBL" id="CAB4953111.1"/>
    </source>
</evidence>
<name>A0A6J7KCM7_9ZZZZ</name>
<sequence length="127" mass="12851">MSLVLGRLAHVDQMAEISLADADTKTGLPVIISGLVEPSSIVPDPVATDPGPLDASKPETLASRLDAISALSAAGEHVVVTILGNSDAEVAVMASLAVSRGARSLRGVRVTPAIRAAMVTAAIMEAD</sequence>
<organism evidence="1">
    <name type="scientific">freshwater metagenome</name>
    <dbReference type="NCBI Taxonomy" id="449393"/>
    <lineage>
        <taxon>unclassified sequences</taxon>
        <taxon>metagenomes</taxon>
        <taxon>ecological metagenomes</taxon>
    </lineage>
</organism>
<dbReference type="EMBL" id="CAFBNL010000038">
    <property type="protein sequence ID" value="CAB4953111.1"/>
    <property type="molecule type" value="Genomic_DNA"/>
</dbReference>
<proteinExistence type="predicted"/>
<reference evidence="1" key="1">
    <citation type="submission" date="2020-05" db="EMBL/GenBank/DDBJ databases">
        <authorList>
            <person name="Chiriac C."/>
            <person name="Salcher M."/>
            <person name="Ghai R."/>
            <person name="Kavagutti S V."/>
        </authorList>
    </citation>
    <scope>NUCLEOTIDE SEQUENCE</scope>
</reference>